<sequence length="102" mass="11612">MELWWMIAAFGLRFLAGTGPDCPKIVSLLQKNYPENNEEALKQAKPCSKVHADSDATTAPIKQSIIEMEEKELQDQWMVDCPRRILTTSQKLRSKGGRIHQD</sequence>
<protein>
    <submittedName>
        <fullName evidence="2">Uncharacterized protein</fullName>
    </submittedName>
</protein>
<dbReference type="Proteomes" id="UP001055439">
    <property type="component" value="Chromosome 2"/>
</dbReference>
<organism evidence="2 3">
    <name type="scientific">Musa troglodytarum</name>
    <name type="common">fe'i banana</name>
    <dbReference type="NCBI Taxonomy" id="320322"/>
    <lineage>
        <taxon>Eukaryota</taxon>
        <taxon>Viridiplantae</taxon>
        <taxon>Streptophyta</taxon>
        <taxon>Embryophyta</taxon>
        <taxon>Tracheophyta</taxon>
        <taxon>Spermatophyta</taxon>
        <taxon>Magnoliopsida</taxon>
        <taxon>Liliopsida</taxon>
        <taxon>Zingiberales</taxon>
        <taxon>Musaceae</taxon>
        <taxon>Musa</taxon>
    </lineage>
</organism>
<gene>
    <name evidence="2" type="ORF">MUK42_32872</name>
</gene>
<evidence type="ECO:0000256" key="1">
    <source>
        <dbReference type="SAM" id="SignalP"/>
    </source>
</evidence>
<keyword evidence="1" id="KW-0732">Signal</keyword>
<proteinExistence type="predicted"/>
<keyword evidence="3" id="KW-1185">Reference proteome</keyword>
<feature type="signal peptide" evidence="1">
    <location>
        <begin position="1"/>
        <end position="17"/>
    </location>
</feature>
<evidence type="ECO:0000313" key="2">
    <source>
        <dbReference type="EMBL" id="URD89059.1"/>
    </source>
</evidence>
<feature type="chain" id="PRO_5039666830" evidence="1">
    <location>
        <begin position="18"/>
        <end position="102"/>
    </location>
</feature>
<name>A0A9E7F3G4_9LILI</name>
<dbReference type="EMBL" id="CP097504">
    <property type="protein sequence ID" value="URD89059.1"/>
    <property type="molecule type" value="Genomic_DNA"/>
</dbReference>
<accession>A0A9E7F3G4</accession>
<dbReference type="AlphaFoldDB" id="A0A9E7F3G4"/>
<reference evidence="2" key="1">
    <citation type="submission" date="2022-05" db="EMBL/GenBank/DDBJ databases">
        <title>The Musa troglodytarum L. genome provides insights into the mechanism of non-climacteric behaviour and enrichment of carotenoids.</title>
        <authorList>
            <person name="Wang J."/>
        </authorList>
    </citation>
    <scope>NUCLEOTIDE SEQUENCE</scope>
    <source>
        <tissue evidence="2">Leaf</tissue>
    </source>
</reference>
<evidence type="ECO:0000313" key="3">
    <source>
        <dbReference type="Proteomes" id="UP001055439"/>
    </source>
</evidence>